<comment type="cofactor">
    <cofactor evidence="1">
        <name>Zn(2+)</name>
        <dbReference type="ChEBI" id="CHEBI:29105"/>
    </cofactor>
</comment>
<dbReference type="SMART" id="SM00631">
    <property type="entry name" value="Zn_pept"/>
    <property type="match status" value="1"/>
</dbReference>
<keyword evidence="5" id="KW-0862">Zinc</keyword>
<evidence type="ECO:0000259" key="8">
    <source>
        <dbReference type="PROSITE" id="PS52035"/>
    </source>
</evidence>
<dbReference type="Gene3D" id="3.40.630.10">
    <property type="entry name" value="Zn peptidases"/>
    <property type="match status" value="1"/>
</dbReference>
<dbReference type="Pfam" id="PF00246">
    <property type="entry name" value="Peptidase_M14"/>
    <property type="match status" value="1"/>
</dbReference>
<dbReference type="PRINTS" id="PR00765">
    <property type="entry name" value="CRBOXYPTASEA"/>
</dbReference>
<evidence type="ECO:0000256" key="7">
    <source>
        <dbReference type="PROSITE-ProRule" id="PRU01379"/>
    </source>
</evidence>
<dbReference type="RefSeq" id="WP_188388814.1">
    <property type="nucleotide sequence ID" value="NZ_BMFK01000002.1"/>
</dbReference>
<evidence type="ECO:0000313" key="9">
    <source>
        <dbReference type="EMBL" id="GGE73994.1"/>
    </source>
</evidence>
<name>A0A917ESG1_9BACI</name>
<dbReference type="Proteomes" id="UP000605259">
    <property type="component" value="Unassembled WGS sequence"/>
</dbReference>
<reference evidence="9" key="2">
    <citation type="submission" date="2020-09" db="EMBL/GenBank/DDBJ databases">
        <authorList>
            <person name="Sun Q."/>
            <person name="Zhou Y."/>
        </authorList>
    </citation>
    <scope>NUCLEOTIDE SEQUENCE</scope>
    <source>
        <strain evidence="9">CGMCC 1.12698</strain>
    </source>
</reference>
<dbReference type="GO" id="GO:0004181">
    <property type="term" value="F:metallocarboxypeptidase activity"/>
    <property type="evidence" value="ECO:0007669"/>
    <property type="project" value="InterPro"/>
</dbReference>
<dbReference type="InterPro" id="IPR034274">
    <property type="entry name" value="ENP1_M14_CPD"/>
</dbReference>
<dbReference type="GO" id="GO:0005615">
    <property type="term" value="C:extracellular space"/>
    <property type="evidence" value="ECO:0007669"/>
    <property type="project" value="TreeGrafter"/>
</dbReference>
<feature type="domain" description="Peptidase M14" evidence="8">
    <location>
        <begin position="57"/>
        <end position="347"/>
    </location>
</feature>
<evidence type="ECO:0000256" key="2">
    <source>
        <dbReference type="ARBA" id="ARBA00005988"/>
    </source>
</evidence>
<dbReference type="InterPro" id="IPR000834">
    <property type="entry name" value="Peptidase_M14"/>
</dbReference>
<comment type="caution">
    <text evidence="9">The sequence shown here is derived from an EMBL/GenBank/DDBJ whole genome shotgun (WGS) entry which is preliminary data.</text>
</comment>
<dbReference type="AlphaFoldDB" id="A0A917ESG1"/>
<gene>
    <name evidence="9" type="primary">yqgT</name>
    <name evidence="9" type="ORF">GCM10007140_24840</name>
</gene>
<keyword evidence="6" id="KW-0482">Metalloprotease</keyword>
<dbReference type="PROSITE" id="PS52035">
    <property type="entry name" value="PEPTIDASE_M14"/>
    <property type="match status" value="1"/>
</dbReference>
<accession>A0A917ESG1</accession>
<keyword evidence="3" id="KW-0645">Protease</keyword>
<proteinExistence type="inferred from homology"/>
<dbReference type="GO" id="GO:0006508">
    <property type="term" value="P:proteolysis"/>
    <property type="evidence" value="ECO:0007669"/>
    <property type="project" value="UniProtKB-KW"/>
</dbReference>
<evidence type="ECO:0000256" key="4">
    <source>
        <dbReference type="ARBA" id="ARBA00022801"/>
    </source>
</evidence>
<keyword evidence="4" id="KW-0378">Hydrolase</keyword>
<evidence type="ECO:0000256" key="3">
    <source>
        <dbReference type="ARBA" id="ARBA00022670"/>
    </source>
</evidence>
<keyword evidence="10" id="KW-1185">Reference proteome</keyword>
<organism evidence="9 10">
    <name type="scientific">Priestia taiwanensis</name>
    <dbReference type="NCBI Taxonomy" id="1347902"/>
    <lineage>
        <taxon>Bacteria</taxon>
        <taxon>Bacillati</taxon>
        <taxon>Bacillota</taxon>
        <taxon>Bacilli</taxon>
        <taxon>Bacillales</taxon>
        <taxon>Bacillaceae</taxon>
        <taxon>Priestia</taxon>
    </lineage>
</organism>
<comment type="similarity">
    <text evidence="2 7">Belongs to the peptidase M14 family.</text>
</comment>
<dbReference type="EMBL" id="BMFK01000002">
    <property type="protein sequence ID" value="GGE73994.1"/>
    <property type="molecule type" value="Genomic_DNA"/>
</dbReference>
<evidence type="ECO:0000256" key="5">
    <source>
        <dbReference type="ARBA" id="ARBA00022833"/>
    </source>
</evidence>
<evidence type="ECO:0000256" key="6">
    <source>
        <dbReference type="ARBA" id="ARBA00023049"/>
    </source>
</evidence>
<evidence type="ECO:0000313" key="10">
    <source>
        <dbReference type="Proteomes" id="UP000605259"/>
    </source>
</evidence>
<dbReference type="SUPFAM" id="SSF53187">
    <property type="entry name" value="Zn-dependent exopeptidases"/>
    <property type="match status" value="1"/>
</dbReference>
<sequence length="352" mass="40163">MTSEWLEYAQMYGLPECILVDSNCEEDDDEYIRIPGHLASADGDLFRIFTPLVRYKGPYTYERLQGDISLLKRVYPFMDVHSIGKSVLGKELYALQIGNGETKVHMNASFHANEWMTSSLLMRFVNEYMLALTNNEQMLGTDAMHLYENITLHIVPMVNPDGVDLVINQGATTGTDMDRLHAINNADDDFTWWKANVNGVDLNNQFPAKWDIEKERKIPKTYAPRDYPGDEPLSEPEALAMAEVAYREQFDMLVALHSQGKEIYWGYEGYEPTYAGEIVEEMERVSGYKAIQNIDSHAGYRDWFIQEFGRPGFTIEVGKGINPLPLSTFDSTYAECRNILLASMYTALKTSF</sequence>
<reference evidence="9" key="1">
    <citation type="journal article" date="2014" name="Int. J. Syst. Evol. Microbiol.">
        <title>Complete genome sequence of Corynebacterium casei LMG S-19264T (=DSM 44701T), isolated from a smear-ripened cheese.</title>
        <authorList>
            <consortium name="US DOE Joint Genome Institute (JGI-PGF)"/>
            <person name="Walter F."/>
            <person name="Albersmeier A."/>
            <person name="Kalinowski J."/>
            <person name="Ruckert C."/>
        </authorList>
    </citation>
    <scope>NUCLEOTIDE SEQUENCE</scope>
    <source>
        <strain evidence="9">CGMCC 1.12698</strain>
    </source>
</reference>
<protein>
    <recommendedName>
        <fullName evidence="8">Peptidase M14 domain-containing protein</fullName>
    </recommendedName>
</protein>
<dbReference type="PANTHER" id="PTHR11705">
    <property type="entry name" value="PROTEASE FAMILY M14 CARBOXYPEPTIDASE A,B"/>
    <property type="match status" value="1"/>
</dbReference>
<evidence type="ECO:0000256" key="1">
    <source>
        <dbReference type="ARBA" id="ARBA00001947"/>
    </source>
</evidence>
<dbReference type="CDD" id="cd06229">
    <property type="entry name" value="M14_Endopeptidase_I"/>
    <property type="match status" value="1"/>
</dbReference>
<feature type="active site" description="Proton donor/acceptor" evidence="7">
    <location>
        <position position="316"/>
    </location>
</feature>
<dbReference type="PANTHER" id="PTHR11705:SF143">
    <property type="entry name" value="SLL0236 PROTEIN"/>
    <property type="match status" value="1"/>
</dbReference>
<dbReference type="GO" id="GO:0008270">
    <property type="term" value="F:zinc ion binding"/>
    <property type="evidence" value="ECO:0007669"/>
    <property type="project" value="InterPro"/>
</dbReference>